<name>A0AA39MS01_9AGAR</name>
<accession>A0AA39MS01</accession>
<evidence type="ECO:0000256" key="1">
    <source>
        <dbReference type="SAM" id="MobiDB-lite"/>
    </source>
</evidence>
<dbReference type="InterPro" id="IPR040521">
    <property type="entry name" value="KDZ"/>
</dbReference>
<feature type="domain" description="CxC2-like cysteine cluster KDZ transposase-associated" evidence="2">
    <location>
        <begin position="206"/>
        <end position="310"/>
    </location>
</feature>
<feature type="region of interest" description="Disordered" evidence="1">
    <location>
        <begin position="32"/>
        <end position="72"/>
    </location>
</feature>
<reference evidence="3" key="1">
    <citation type="submission" date="2023-06" db="EMBL/GenBank/DDBJ databases">
        <authorList>
            <consortium name="Lawrence Berkeley National Laboratory"/>
            <person name="Ahrendt S."/>
            <person name="Sahu N."/>
            <person name="Indic B."/>
            <person name="Wong-Bajracharya J."/>
            <person name="Merenyi Z."/>
            <person name="Ke H.-M."/>
            <person name="Monk M."/>
            <person name="Kocsube S."/>
            <person name="Drula E."/>
            <person name="Lipzen A."/>
            <person name="Balint B."/>
            <person name="Henrissat B."/>
            <person name="Andreopoulos B."/>
            <person name="Martin F.M."/>
            <person name="Harder C.B."/>
            <person name="Rigling D."/>
            <person name="Ford K.L."/>
            <person name="Foster G.D."/>
            <person name="Pangilinan J."/>
            <person name="Papanicolaou A."/>
            <person name="Barry K."/>
            <person name="LaButti K."/>
            <person name="Viragh M."/>
            <person name="Koriabine M."/>
            <person name="Yan M."/>
            <person name="Riley R."/>
            <person name="Champramary S."/>
            <person name="Plett K.L."/>
            <person name="Tsai I.J."/>
            <person name="Slot J."/>
            <person name="Sipos G."/>
            <person name="Plett J."/>
            <person name="Nagy L.G."/>
            <person name="Grigoriev I.V."/>
        </authorList>
    </citation>
    <scope>NUCLEOTIDE SEQUENCE</scope>
    <source>
        <strain evidence="3">FPL87.14</strain>
    </source>
</reference>
<evidence type="ECO:0000259" key="2">
    <source>
        <dbReference type="Pfam" id="PF18803"/>
    </source>
</evidence>
<dbReference type="Pfam" id="PF18803">
    <property type="entry name" value="CxC2"/>
    <property type="match status" value="1"/>
</dbReference>
<dbReference type="Pfam" id="PF18758">
    <property type="entry name" value="KDZ"/>
    <property type="match status" value="1"/>
</dbReference>
<dbReference type="EMBL" id="JAUEPT010000021">
    <property type="protein sequence ID" value="KAK0443869.1"/>
    <property type="molecule type" value="Genomic_DNA"/>
</dbReference>
<proteinExistence type="predicted"/>
<dbReference type="Proteomes" id="UP001175226">
    <property type="component" value="Unassembled WGS sequence"/>
</dbReference>
<evidence type="ECO:0000313" key="3">
    <source>
        <dbReference type="EMBL" id="KAK0443869.1"/>
    </source>
</evidence>
<dbReference type="InterPro" id="IPR041457">
    <property type="entry name" value="CxC2_KDZ-assoc"/>
</dbReference>
<comment type="caution">
    <text evidence="3">The sequence shown here is derived from an EMBL/GenBank/DDBJ whole genome shotgun (WGS) entry which is preliminary data.</text>
</comment>
<protein>
    <recommendedName>
        <fullName evidence="2">CxC2-like cysteine cluster KDZ transposase-associated domain-containing protein</fullName>
    </recommendedName>
</protein>
<feature type="region of interest" description="Disordered" evidence="1">
    <location>
        <begin position="85"/>
        <end position="119"/>
    </location>
</feature>
<gene>
    <name evidence="3" type="ORF">EV421DRAFT_1903458</name>
</gene>
<sequence length="1028" mass="117591">MRRIKRPKLSADIVFREDELEEIPMAPAPVRLRHTDYNVNVATGSSKHRKRTTYHDAPPSPSKKSTSSLHDPVLDDFAGGDLSWLHGPTLEEENSDSDSEDEGDTVMDPGASTEDAAISQDDPHFRDWLPLTWDFLEEMFRDEHPRQFGSSCARCQASVVEETLYRCASCNEAFMYCKECMVFRHYHNPLHRIQEWTGTFFKKTTLGALGLVMPLGHDPDTFCPTPRRARLQVLDLEGIQTVHVEYCECTQSLGRWRQLLRSHFFPSTVVNPQMATTFRMLEVFHLLSFMSKVSGYEFYHTLVRLTDNTGTCQPPSRFQAFMRMVREWRYLKLLKRKLDKSPRDLKGMVLGKLPIPAARDPSLVNGSGFVVAQEEFRKHVAEYGKCIPYDPSDCRDHQAVKLATSKRGAGLATSGVATVDCARHDAKGPGAVTILDHGEEQVRMDYIFCSRMQHSTPQRVVVSYDINCQWSKKLWDRIAIYPSSMTPHQDPANFIYLIPKFHLPAHIPSCHLKFSFNKTPHVGEMDGEAPKRGWSQLNQLAASLKVMGPGGYLDTLDDHIGDYNYRKSALMGASLLKAMLEAIPARTLHTAVYVEFTASLPMEDVRLWSTAIEAWEQDPSNAVNPFETTVAQLTTSKVRLTLAQEEATEIAKITAQRNSTVEDIFAVRHDVRAKLDDPARQLNWNVITLGPHSTDRDRARVTEGLNRLRRRMDTWFEVQQVYMPGVPVWRADWNKAQLLARSEAEALVAAQADAEVAESGGRGRRKKSRRSKRRLKVSLEEALDANQKLMDFEFRLREAEAYECLTTMRRLLIYRSHLYKFKDKHVTGQMMSTCARSTVSNVLNNIDEAATRYRTLRDHLVLLAGAIEGGKLGWDRQLRVLSSTDVRPLEDILPGETEGRRAMSWIWRVHRHETDAEETAEALRIEWCKTRARAHRWREETILLEEEMKWVKAFFAWEGRTWLARAAREDISDGERAYALRQADIRCRMRLHCITLWENVPTWLATGVVPLSKRGRPRKPKVSPLATM</sequence>
<evidence type="ECO:0000313" key="4">
    <source>
        <dbReference type="Proteomes" id="UP001175226"/>
    </source>
</evidence>
<organism evidence="3 4">
    <name type="scientific">Armillaria borealis</name>
    <dbReference type="NCBI Taxonomy" id="47425"/>
    <lineage>
        <taxon>Eukaryota</taxon>
        <taxon>Fungi</taxon>
        <taxon>Dikarya</taxon>
        <taxon>Basidiomycota</taxon>
        <taxon>Agaricomycotina</taxon>
        <taxon>Agaricomycetes</taxon>
        <taxon>Agaricomycetidae</taxon>
        <taxon>Agaricales</taxon>
        <taxon>Marasmiineae</taxon>
        <taxon>Physalacriaceae</taxon>
        <taxon>Armillaria</taxon>
    </lineage>
</organism>
<feature type="compositionally biased region" description="Acidic residues" evidence="1">
    <location>
        <begin position="90"/>
        <end position="105"/>
    </location>
</feature>
<dbReference type="AlphaFoldDB" id="A0AA39MS01"/>
<keyword evidence="4" id="KW-1185">Reference proteome</keyword>